<keyword evidence="2" id="KW-1185">Reference proteome</keyword>
<feature type="compositionally biased region" description="Polar residues" evidence="1">
    <location>
        <begin position="1"/>
        <end position="10"/>
    </location>
</feature>
<feature type="region of interest" description="Disordered" evidence="1">
    <location>
        <begin position="1"/>
        <end position="20"/>
    </location>
</feature>
<protein>
    <submittedName>
        <fullName evidence="3">Uncharacterized protein LOC110990633</fullName>
    </submittedName>
</protein>
<dbReference type="Proteomes" id="UP000694845">
    <property type="component" value="Unplaced"/>
</dbReference>
<organism evidence="2 3">
    <name type="scientific">Acanthaster planci</name>
    <name type="common">Crown-of-thorns starfish</name>
    <dbReference type="NCBI Taxonomy" id="133434"/>
    <lineage>
        <taxon>Eukaryota</taxon>
        <taxon>Metazoa</taxon>
        <taxon>Echinodermata</taxon>
        <taxon>Eleutherozoa</taxon>
        <taxon>Asterozoa</taxon>
        <taxon>Asteroidea</taxon>
        <taxon>Valvatacea</taxon>
        <taxon>Valvatida</taxon>
        <taxon>Acanthasteridae</taxon>
        <taxon>Acanthaster</taxon>
    </lineage>
</organism>
<dbReference type="AlphaFoldDB" id="A0A8B8A0X5"/>
<dbReference type="GeneID" id="110990633"/>
<evidence type="ECO:0000256" key="1">
    <source>
        <dbReference type="SAM" id="MobiDB-lite"/>
    </source>
</evidence>
<dbReference type="OrthoDB" id="9898867at2759"/>
<sequence>MQKPSLTSSDLEAGEAVPEKEKKVTHLVSIKTGQAMTIQNTDRVDSYHGAALNCIMHHPGFDPVCLNRWFLDTAYLQYRQQYGGRGQNASPNKKYRHTAYRRLTRWCWGHLGHMVRVPLSAQGSLHVQTEHVLFVSSRRPFHLKTVFI</sequence>
<proteinExistence type="predicted"/>
<evidence type="ECO:0000313" key="2">
    <source>
        <dbReference type="Proteomes" id="UP000694845"/>
    </source>
</evidence>
<name>A0A8B8A0X5_ACAPL</name>
<dbReference type="PANTHER" id="PTHR36981">
    <property type="entry name" value="ZGC:195170"/>
    <property type="match status" value="1"/>
</dbReference>
<reference evidence="3" key="1">
    <citation type="submission" date="2025-08" db="UniProtKB">
        <authorList>
            <consortium name="RefSeq"/>
        </authorList>
    </citation>
    <scope>IDENTIFICATION</scope>
</reference>
<dbReference type="KEGG" id="aplc:110990633"/>
<dbReference type="PANTHER" id="PTHR36981:SF1">
    <property type="entry name" value="P2X PURINORECEPTOR 7 INTRACELLULAR DOMAIN-CONTAINING PROTEIN"/>
    <property type="match status" value="1"/>
</dbReference>
<dbReference type="RefSeq" id="XP_022111408.1">
    <property type="nucleotide sequence ID" value="XM_022255716.1"/>
</dbReference>
<gene>
    <name evidence="3" type="primary">LOC110990633</name>
</gene>
<accession>A0A8B8A0X5</accession>
<evidence type="ECO:0000313" key="3">
    <source>
        <dbReference type="RefSeq" id="XP_022111408.1"/>
    </source>
</evidence>